<evidence type="ECO:0000256" key="1">
    <source>
        <dbReference type="ARBA" id="ARBA00022737"/>
    </source>
</evidence>
<dbReference type="EMBL" id="QHJW02000016">
    <property type="protein sequence ID" value="RRO09327.1"/>
    <property type="molecule type" value="Genomic_DNA"/>
</dbReference>
<dbReference type="InterPro" id="IPR051685">
    <property type="entry name" value="Ycf3/AcsC/BcsC/TPR_MFPF"/>
</dbReference>
<dbReference type="InterPro" id="IPR036869">
    <property type="entry name" value="J_dom_sf"/>
</dbReference>
<keyword evidence="1" id="KW-0677">Repeat</keyword>
<dbReference type="PANTHER" id="PTHR44943">
    <property type="entry name" value="CELLULOSE SYNTHASE OPERON PROTEIN C"/>
    <property type="match status" value="1"/>
</dbReference>
<gene>
    <name evidence="6" type="ORF">DMB85_009335</name>
</gene>
<reference evidence="6" key="1">
    <citation type="submission" date="2018-11" db="EMBL/GenBank/DDBJ databases">
        <title>Draft genome sequences of proposed Pectobacterium aquaticum sp. nov. isolated in France from fresh water.</title>
        <authorList>
            <person name="Pedron J."/>
            <person name="Barny M.A."/>
        </authorList>
    </citation>
    <scope>NUCLEOTIDE SEQUENCE [LARGE SCALE GENOMIC DNA]</scope>
    <source>
        <strain evidence="6">A35-S23-M15</strain>
    </source>
</reference>
<keyword evidence="2 4" id="KW-0802">TPR repeat</keyword>
<dbReference type="InterPro" id="IPR011990">
    <property type="entry name" value="TPR-like_helical_dom_sf"/>
</dbReference>
<evidence type="ECO:0000256" key="3">
    <source>
        <dbReference type="ARBA" id="ARBA00023186"/>
    </source>
</evidence>
<proteinExistence type="predicted"/>
<feature type="region of interest" description="Disordered" evidence="5">
    <location>
        <begin position="62"/>
        <end position="82"/>
    </location>
</feature>
<evidence type="ECO:0000313" key="7">
    <source>
        <dbReference type="Proteomes" id="UP000256817"/>
    </source>
</evidence>
<accession>A0A426J880</accession>
<dbReference type="InterPro" id="IPR019734">
    <property type="entry name" value="TPR_rpt"/>
</dbReference>
<dbReference type="SMART" id="SM00028">
    <property type="entry name" value="TPR"/>
    <property type="match status" value="8"/>
</dbReference>
<evidence type="ECO:0000256" key="4">
    <source>
        <dbReference type="PROSITE-ProRule" id="PRU00339"/>
    </source>
</evidence>
<organism evidence="6 7">
    <name type="scientific">Pectobacterium aquaticum</name>
    <dbReference type="NCBI Taxonomy" id="2204145"/>
    <lineage>
        <taxon>Bacteria</taxon>
        <taxon>Pseudomonadati</taxon>
        <taxon>Pseudomonadota</taxon>
        <taxon>Gammaproteobacteria</taxon>
        <taxon>Enterobacterales</taxon>
        <taxon>Pectobacteriaceae</taxon>
        <taxon>Pectobacterium</taxon>
    </lineage>
</organism>
<comment type="caution">
    <text evidence="6">The sequence shown here is derived from an EMBL/GenBank/DDBJ whole genome shotgun (WGS) entry which is preliminary data.</text>
</comment>
<dbReference type="Gene3D" id="1.25.40.10">
    <property type="entry name" value="Tetratricopeptide repeat domain"/>
    <property type="match status" value="3"/>
</dbReference>
<name>A0A426J880_9GAMM</name>
<dbReference type="Pfam" id="PF13181">
    <property type="entry name" value="TPR_8"/>
    <property type="match status" value="3"/>
</dbReference>
<feature type="repeat" description="TPR" evidence="4">
    <location>
        <begin position="593"/>
        <end position="626"/>
    </location>
</feature>
<feature type="repeat" description="TPR" evidence="4">
    <location>
        <begin position="524"/>
        <end position="557"/>
    </location>
</feature>
<keyword evidence="3" id="KW-0143">Chaperone</keyword>
<dbReference type="PROSITE" id="PS50005">
    <property type="entry name" value="TPR"/>
    <property type="match status" value="3"/>
</dbReference>
<dbReference type="Proteomes" id="UP000256817">
    <property type="component" value="Unassembled WGS sequence"/>
</dbReference>
<evidence type="ECO:0000256" key="5">
    <source>
        <dbReference type="SAM" id="MobiDB-lite"/>
    </source>
</evidence>
<dbReference type="PANTHER" id="PTHR44943:SF8">
    <property type="entry name" value="TPR REPEAT-CONTAINING PROTEIN MJ0263"/>
    <property type="match status" value="1"/>
</dbReference>
<dbReference type="Gene3D" id="1.10.287.110">
    <property type="entry name" value="DnaJ domain"/>
    <property type="match status" value="1"/>
</dbReference>
<protein>
    <submittedName>
        <fullName evidence="6">Tetratricopeptide repeat protein</fullName>
    </submittedName>
</protein>
<keyword evidence="7" id="KW-1185">Reference proteome</keyword>
<dbReference type="Pfam" id="PF13432">
    <property type="entry name" value="TPR_16"/>
    <property type="match status" value="1"/>
</dbReference>
<dbReference type="RefSeq" id="WP_116237840.1">
    <property type="nucleotide sequence ID" value="NZ_QHJW02000016.1"/>
</dbReference>
<evidence type="ECO:0000313" key="6">
    <source>
        <dbReference type="EMBL" id="RRO09327.1"/>
    </source>
</evidence>
<evidence type="ECO:0000256" key="2">
    <source>
        <dbReference type="ARBA" id="ARBA00022803"/>
    </source>
</evidence>
<dbReference type="InterPro" id="IPR001623">
    <property type="entry name" value="DnaJ_domain"/>
</dbReference>
<feature type="repeat" description="TPR" evidence="4">
    <location>
        <begin position="452"/>
        <end position="485"/>
    </location>
</feature>
<dbReference type="CDD" id="cd06257">
    <property type="entry name" value="DnaJ"/>
    <property type="match status" value="1"/>
</dbReference>
<feature type="compositionally biased region" description="Low complexity" evidence="5">
    <location>
        <begin position="66"/>
        <end position="79"/>
    </location>
</feature>
<dbReference type="SUPFAM" id="SSF48452">
    <property type="entry name" value="TPR-like"/>
    <property type="match status" value="2"/>
</dbReference>
<sequence length="683" mass="78997">MKTSCWVFLGIDETVDQMAIRRAYARLLRQHNPEDDAEAFKALRAAYEEALLQARYLVAKGDAEQQENPAPETAAEAENISNPAANTANDDIALMQDTMQQIEAIKQRVAAIYADFQCRIDDEVWRDVLSTSVLDRLEIKQPVSLWLFGFLGHCAFLPDTVKQHLLETFDWEHNSLLLKRHYSSQQVENVLEWLNDEDVWHIPVRGLRLPSGLTGEDVDRYFHDREQLVRIVYQRDRAAFDRQLAQVLAREICDPELLCWAIAHYHRLGDFSPARECCRQLIAMVPEQIDGYLRLAQIELDDREYLRAADAFNQVLERQSDHAVALKGLAGCFLAQGLLFEARELYRYVCTLVPYDIEAQIQVLKINAQTIAGGFATIKPTRYSMEYCEEVAECYLQNGAYTLSIDFIRHLMARAEHNATSPWRIIRGSIFEVIYRSLFVRHGDFSQRHLSTTLYMTLGDAYYRLKQYEDARQAYTWAMEEAQRQGENGYDARIRLAETLYEIDKYKDMIPLLENALSYHQDNSTVWFMLSEAFRFTDEPDKALECINKAIALDASHWVYFSARSILLLYTFERYQEALSDLDFVVRCKPSRGWIWYRRGTCLSRLARHREAIDCFEEAIDWNIKNAGAALGLLKSACELGLYDKAQRALRLYQEYGGDMDEIGEWLMKLEQIAPGQQGVDNA</sequence>